<feature type="non-terminal residue" evidence="2">
    <location>
        <position position="1"/>
    </location>
</feature>
<feature type="compositionally biased region" description="Basic and acidic residues" evidence="1">
    <location>
        <begin position="264"/>
        <end position="289"/>
    </location>
</feature>
<gene>
    <name evidence="2" type="ORF">PCOR1329_LOCUS43666</name>
</gene>
<evidence type="ECO:0000313" key="3">
    <source>
        <dbReference type="Proteomes" id="UP001189429"/>
    </source>
</evidence>
<feature type="region of interest" description="Disordered" evidence="1">
    <location>
        <begin position="216"/>
        <end position="337"/>
    </location>
</feature>
<sequence>GSMLDPVDPVADMKRQARQRAALLGAGDALEEEATVWVIGDPRDARFGEVLDEQAIENPNRSVHMRSVGVISLDGMERLIAKINREERDDWMRDQRERGADIRTIGEHRSRLGRRDVDFRDAVEMMEQVELADAPDLGPRAMGEFLSSVATGSGKLVSYQAEWERLSGVFAGGAQNREHRVRRAICLDQLNVNNLHCVEAAVRRIIQIEMAAQRNPRHPDFSGLEGVVAGPTAASGSASVPKHQERAVARQQDRGNIPKQMRLRKAELDRDRPTADRDERQKGDKEKKAHREKKGGKSPRTAGAVPAKLEAVPSAAGGLKEASWGPALHRATVESQS</sequence>
<protein>
    <submittedName>
        <fullName evidence="2">Uncharacterized protein</fullName>
    </submittedName>
</protein>
<dbReference type="EMBL" id="CAUYUJ010015249">
    <property type="protein sequence ID" value="CAK0851526.1"/>
    <property type="molecule type" value="Genomic_DNA"/>
</dbReference>
<dbReference type="Proteomes" id="UP001189429">
    <property type="component" value="Unassembled WGS sequence"/>
</dbReference>
<evidence type="ECO:0000313" key="2">
    <source>
        <dbReference type="EMBL" id="CAK0851526.1"/>
    </source>
</evidence>
<name>A0ABN9TYW4_9DINO</name>
<feature type="compositionally biased region" description="Basic and acidic residues" evidence="1">
    <location>
        <begin position="242"/>
        <end position="253"/>
    </location>
</feature>
<comment type="caution">
    <text evidence="2">The sequence shown here is derived from an EMBL/GenBank/DDBJ whole genome shotgun (WGS) entry which is preliminary data.</text>
</comment>
<keyword evidence="3" id="KW-1185">Reference proteome</keyword>
<reference evidence="2" key="1">
    <citation type="submission" date="2023-10" db="EMBL/GenBank/DDBJ databases">
        <authorList>
            <person name="Chen Y."/>
            <person name="Shah S."/>
            <person name="Dougan E. K."/>
            <person name="Thang M."/>
            <person name="Chan C."/>
        </authorList>
    </citation>
    <scope>NUCLEOTIDE SEQUENCE [LARGE SCALE GENOMIC DNA]</scope>
</reference>
<evidence type="ECO:0000256" key="1">
    <source>
        <dbReference type="SAM" id="MobiDB-lite"/>
    </source>
</evidence>
<organism evidence="2 3">
    <name type="scientific">Prorocentrum cordatum</name>
    <dbReference type="NCBI Taxonomy" id="2364126"/>
    <lineage>
        <taxon>Eukaryota</taxon>
        <taxon>Sar</taxon>
        <taxon>Alveolata</taxon>
        <taxon>Dinophyceae</taxon>
        <taxon>Prorocentrales</taxon>
        <taxon>Prorocentraceae</taxon>
        <taxon>Prorocentrum</taxon>
    </lineage>
</organism>
<proteinExistence type="predicted"/>
<accession>A0ABN9TYW4</accession>